<evidence type="ECO:0000259" key="1">
    <source>
        <dbReference type="PROSITE" id="PS50181"/>
    </source>
</evidence>
<dbReference type="EMBL" id="JBJUIK010000003">
    <property type="protein sequence ID" value="KAL3532393.1"/>
    <property type="molecule type" value="Genomic_DNA"/>
</dbReference>
<accession>A0ABD3AMI7</accession>
<dbReference type="SUPFAM" id="SSF81383">
    <property type="entry name" value="F-box domain"/>
    <property type="match status" value="1"/>
</dbReference>
<dbReference type="AlphaFoldDB" id="A0ABD3AMI7"/>
<proteinExistence type="predicted"/>
<dbReference type="InterPro" id="IPR001810">
    <property type="entry name" value="F-box_dom"/>
</dbReference>
<dbReference type="Proteomes" id="UP001630127">
    <property type="component" value="Unassembled WGS sequence"/>
</dbReference>
<name>A0ABD3AMI7_9GENT</name>
<evidence type="ECO:0000313" key="2">
    <source>
        <dbReference type="EMBL" id="KAL3532393.1"/>
    </source>
</evidence>
<dbReference type="Pfam" id="PF00646">
    <property type="entry name" value="F-box"/>
    <property type="match status" value="1"/>
</dbReference>
<dbReference type="PANTHER" id="PTHR31672">
    <property type="entry name" value="BNACNNG10540D PROTEIN"/>
    <property type="match status" value="1"/>
</dbReference>
<dbReference type="InterPro" id="IPR036047">
    <property type="entry name" value="F-box-like_dom_sf"/>
</dbReference>
<organism evidence="2 3">
    <name type="scientific">Cinchona calisaya</name>
    <dbReference type="NCBI Taxonomy" id="153742"/>
    <lineage>
        <taxon>Eukaryota</taxon>
        <taxon>Viridiplantae</taxon>
        <taxon>Streptophyta</taxon>
        <taxon>Embryophyta</taxon>
        <taxon>Tracheophyta</taxon>
        <taxon>Spermatophyta</taxon>
        <taxon>Magnoliopsida</taxon>
        <taxon>eudicotyledons</taxon>
        <taxon>Gunneridae</taxon>
        <taxon>Pentapetalae</taxon>
        <taxon>asterids</taxon>
        <taxon>lamiids</taxon>
        <taxon>Gentianales</taxon>
        <taxon>Rubiaceae</taxon>
        <taxon>Cinchonoideae</taxon>
        <taxon>Cinchoneae</taxon>
        <taxon>Cinchona</taxon>
    </lineage>
</organism>
<sequence>MESYRSSTTNVIGFCLLPSELIHYIILRLALPDVVRLKSVNKSISLMISDQDFVRDYNTQSSSATWIFIYKKRWHRDSMLQGYTSCSNRWFKILIADMLKSVVPPGEDLYLLTASGNIFLFALNNSLEVISVNTMTRTVKKIPPSPLGPRGTSSWRRSGIKLLSCPRDSDHFRFLFVEMNENQPVLFEYNSITNDWSCTDVEENISGIKRGRDYYGTIFLSAHNGRSGSVIIAKGPNQDECDTPVVVRPRFTGLGENGGGQLAVGFSWGNTIDRLHVYGDGNVMIVKSNGVEDVTGRVIRMLNGLEVWGLSPNGRQWELISRVPNGLVEKIKKPYGAMMGCLEQKHGVVRAILMSNLEGVWDIIWLCYNVESKIWNWLPVPDCKMKGANMAGIAFSSGLTLM</sequence>
<keyword evidence="3" id="KW-1185">Reference proteome</keyword>
<reference evidence="2 3" key="1">
    <citation type="submission" date="2024-11" db="EMBL/GenBank/DDBJ databases">
        <title>A near-complete genome assembly of Cinchona calisaya.</title>
        <authorList>
            <person name="Lian D.C."/>
            <person name="Zhao X.W."/>
            <person name="Wei L."/>
        </authorList>
    </citation>
    <scope>NUCLEOTIDE SEQUENCE [LARGE SCALE GENOMIC DNA]</scope>
    <source>
        <tissue evidence="2">Nenye</tissue>
    </source>
</reference>
<gene>
    <name evidence="2" type="ORF">ACH5RR_005914</name>
</gene>
<protein>
    <recommendedName>
        <fullName evidence="1">F-box domain-containing protein</fullName>
    </recommendedName>
</protein>
<comment type="caution">
    <text evidence="2">The sequence shown here is derived from an EMBL/GenBank/DDBJ whole genome shotgun (WGS) entry which is preliminary data.</text>
</comment>
<evidence type="ECO:0000313" key="3">
    <source>
        <dbReference type="Proteomes" id="UP001630127"/>
    </source>
</evidence>
<dbReference type="InterPro" id="IPR050796">
    <property type="entry name" value="SCF_F-box_component"/>
</dbReference>
<feature type="domain" description="F-box" evidence="1">
    <location>
        <begin position="11"/>
        <end position="57"/>
    </location>
</feature>
<dbReference type="PROSITE" id="PS50181">
    <property type="entry name" value="FBOX"/>
    <property type="match status" value="1"/>
</dbReference>
<dbReference type="PANTHER" id="PTHR31672:SF2">
    <property type="entry name" value="F-BOX DOMAIN-CONTAINING PROTEIN"/>
    <property type="match status" value="1"/>
</dbReference>